<dbReference type="EMBL" id="CP071793">
    <property type="protein sequence ID" value="QTD51669.1"/>
    <property type="molecule type" value="Genomic_DNA"/>
</dbReference>
<evidence type="ECO:0000256" key="2">
    <source>
        <dbReference type="SAM" id="Phobius"/>
    </source>
</evidence>
<keyword evidence="2" id="KW-0472">Membrane</keyword>
<dbReference type="AlphaFoldDB" id="A0A8A4TNW9"/>
<sequence length="379" mass="43307">MKKIRNKWSCCLFGCLGTFVMCLLFIGTTTWWLTKKGEFEVNDTIYFPESEMYGQMTISSEDKVLVDFLVEQIRKHNTQQNQAMAEALPWLPIQDWNDEKARSDVEKMLPMSLEFTAMTSREEFGVAIGISNYNNLVRIMFGVAKMSMRGEGLVEEYQGREFLRLADDHNPDNAFFIGLQNSIIYFSKTSEYMGRMLTNQIKREEISAMDNPLDGLNQDHPFYMYLIGNAIQPDLLIWQRNTDENAFTDEQGFHIYDTVITRVAVDLRVETQEALSGNIFVDCTPSEQVESMLQQWGADFKERFGPTLEAQVMVIESGYRVSYRVTDLDRLLEQEYTIDTETDEAPAQPLEGEETSAPAVPAEAESGDTANETSQDQGN</sequence>
<name>A0A8A4TNW9_SULCO</name>
<feature type="region of interest" description="Disordered" evidence="1">
    <location>
        <begin position="338"/>
        <end position="379"/>
    </location>
</feature>
<feature type="transmembrane region" description="Helical" evidence="2">
    <location>
        <begin position="12"/>
        <end position="33"/>
    </location>
</feature>
<keyword evidence="2" id="KW-0812">Transmembrane</keyword>
<dbReference type="KEGG" id="scor:J3U87_04295"/>
<organism evidence="3 4">
    <name type="scientific">Sulfidibacter corallicola</name>
    <dbReference type="NCBI Taxonomy" id="2818388"/>
    <lineage>
        <taxon>Bacteria</taxon>
        <taxon>Pseudomonadati</taxon>
        <taxon>Acidobacteriota</taxon>
        <taxon>Holophagae</taxon>
        <taxon>Acanthopleuribacterales</taxon>
        <taxon>Acanthopleuribacteraceae</taxon>
        <taxon>Sulfidibacter</taxon>
    </lineage>
</organism>
<gene>
    <name evidence="3" type="ORF">J3U87_04295</name>
</gene>
<feature type="compositionally biased region" description="Polar residues" evidence="1">
    <location>
        <begin position="368"/>
        <end position="379"/>
    </location>
</feature>
<dbReference type="Proteomes" id="UP000663929">
    <property type="component" value="Chromosome"/>
</dbReference>
<dbReference type="RefSeq" id="WP_237381795.1">
    <property type="nucleotide sequence ID" value="NZ_CP071793.1"/>
</dbReference>
<evidence type="ECO:0000313" key="4">
    <source>
        <dbReference type="Proteomes" id="UP000663929"/>
    </source>
</evidence>
<keyword evidence="4" id="KW-1185">Reference proteome</keyword>
<protein>
    <submittedName>
        <fullName evidence="3">Uncharacterized protein</fullName>
    </submittedName>
</protein>
<evidence type="ECO:0000313" key="3">
    <source>
        <dbReference type="EMBL" id="QTD51669.1"/>
    </source>
</evidence>
<accession>A0A8A4TNW9</accession>
<keyword evidence="2" id="KW-1133">Transmembrane helix</keyword>
<reference evidence="3" key="1">
    <citation type="submission" date="2021-03" db="EMBL/GenBank/DDBJ databases">
        <title>Acanthopleuribacteraceae sp. M133.</title>
        <authorList>
            <person name="Wang G."/>
        </authorList>
    </citation>
    <scope>NUCLEOTIDE SEQUENCE</scope>
    <source>
        <strain evidence="3">M133</strain>
    </source>
</reference>
<proteinExistence type="predicted"/>
<evidence type="ECO:0000256" key="1">
    <source>
        <dbReference type="SAM" id="MobiDB-lite"/>
    </source>
</evidence>